<feature type="transmembrane region" description="Helical" evidence="9">
    <location>
        <begin position="175"/>
        <end position="201"/>
    </location>
</feature>
<organism evidence="10 11">
    <name type="scientific">candidate division WOR-3 bacterium JGI_Cruoil_03_51_56</name>
    <dbReference type="NCBI Taxonomy" id="1973747"/>
    <lineage>
        <taxon>Bacteria</taxon>
        <taxon>Bacteria division WOR-3</taxon>
    </lineage>
</organism>
<dbReference type="PANTHER" id="PTHR33908">
    <property type="entry name" value="MANNOSYLTRANSFERASE YKCB-RELATED"/>
    <property type="match status" value="1"/>
</dbReference>
<name>A0A235BXG7_UNCW3</name>
<keyword evidence="6 9" id="KW-1133">Transmembrane helix</keyword>
<evidence type="ECO:0000256" key="7">
    <source>
        <dbReference type="ARBA" id="ARBA00023136"/>
    </source>
</evidence>
<dbReference type="AlphaFoldDB" id="A0A235BXG7"/>
<evidence type="ECO:0000313" key="10">
    <source>
        <dbReference type="EMBL" id="OYD16487.1"/>
    </source>
</evidence>
<gene>
    <name evidence="10" type="ORF">CH330_02700</name>
</gene>
<comment type="caution">
    <text evidence="10">The sequence shown here is derived from an EMBL/GenBank/DDBJ whole genome shotgun (WGS) entry which is preliminary data.</text>
</comment>
<evidence type="ECO:0000256" key="3">
    <source>
        <dbReference type="ARBA" id="ARBA00022676"/>
    </source>
</evidence>
<evidence type="ECO:0008006" key="12">
    <source>
        <dbReference type="Google" id="ProtNLM"/>
    </source>
</evidence>
<evidence type="ECO:0000256" key="4">
    <source>
        <dbReference type="ARBA" id="ARBA00022679"/>
    </source>
</evidence>
<evidence type="ECO:0000256" key="6">
    <source>
        <dbReference type="ARBA" id="ARBA00022989"/>
    </source>
</evidence>
<feature type="transmembrane region" description="Helical" evidence="9">
    <location>
        <begin position="208"/>
        <end position="229"/>
    </location>
</feature>
<evidence type="ECO:0000256" key="1">
    <source>
        <dbReference type="ARBA" id="ARBA00004651"/>
    </source>
</evidence>
<dbReference type="PANTHER" id="PTHR33908:SF11">
    <property type="entry name" value="MEMBRANE PROTEIN"/>
    <property type="match status" value="1"/>
</dbReference>
<keyword evidence="3" id="KW-0328">Glycosyltransferase</keyword>
<feature type="transmembrane region" description="Helical" evidence="9">
    <location>
        <begin position="282"/>
        <end position="302"/>
    </location>
</feature>
<feature type="region of interest" description="Disordered" evidence="8">
    <location>
        <begin position="485"/>
        <end position="506"/>
    </location>
</feature>
<feature type="compositionally biased region" description="Basic residues" evidence="8">
    <location>
        <begin position="497"/>
        <end position="506"/>
    </location>
</feature>
<keyword evidence="4" id="KW-0808">Transferase</keyword>
<dbReference type="GO" id="GO:0005886">
    <property type="term" value="C:plasma membrane"/>
    <property type="evidence" value="ECO:0007669"/>
    <property type="project" value="UniProtKB-SubCell"/>
</dbReference>
<dbReference type="InterPro" id="IPR050297">
    <property type="entry name" value="LipidA_mod_glycosyltrf_83"/>
</dbReference>
<dbReference type="GO" id="GO:0009103">
    <property type="term" value="P:lipopolysaccharide biosynthetic process"/>
    <property type="evidence" value="ECO:0007669"/>
    <property type="project" value="UniProtKB-ARBA"/>
</dbReference>
<reference evidence="10 11" key="1">
    <citation type="submission" date="2017-07" db="EMBL/GenBank/DDBJ databases">
        <title>Recovery of genomes from metagenomes via a dereplication, aggregation, and scoring strategy.</title>
        <authorList>
            <person name="Sieber C.M."/>
            <person name="Probst A.J."/>
            <person name="Sharrar A."/>
            <person name="Thomas B.C."/>
            <person name="Hess M."/>
            <person name="Tringe S.G."/>
            <person name="Banfield J.F."/>
        </authorList>
    </citation>
    <scope>NUCLEOTIDE SEQUENCE [LARGE SCALE GENOMIC DNA]</scope>
    <source>
        <strain evidence="10">JGI_Cruoil_03_51_56</strain>
    </source>
</reference>
<evidence type="ECO:0000256" key="2">
    <source>
        <dbReference type="ARBA" id="ARBA00022475"/>
    </source>
</evidence>
<evidence type="ECO:0000313" key="11">
    <source>
        <dbReference type="Proteomes" id="UP000215559"/>
    </source>
</evidence>
<dbReference type="Proteomes" id="UP000215559">
    <property type="component" value="Unassembled WGS sequence"/>
</dbReference>
<evidence type="ECO:0000256" key="5">
    <source>
        <dbReference type="ARBA" id="ARBA00022692"/>
    </source>
</evidence>
<keyword evidence="2" id="KW-1003">Cell membrane</keyword>
<feature type="transmembrane region" description="Helical" evidence="9">
    <location>
        <begin position="130"/>
        <end position="163"/>
    </location>
</feature>
<feature type="transmembrane region" description="Helical" evidence="9">
    <location>
        <begin position="15"/>
        <end position="39"/>
    </location>
</feature>
<keyword evidence="5 9" id="KW-0812">Transmembrane</keyword>
<proteinExistence type="predicted"/>
<keyword evidence="7 9" id="KW-0472">Membrane</keyword>
<sequence length="506" mass="57800">MEIPDFRPRRERKAWLLFAGMGLYAITFIILYPPVFAIVDEDAYLTQTMLFRSGHLSYDNSPVPAPHMTVNMAGKQVSKYPPGNSVFLLPFTFVGWQGVFLSGLLLALAGTWLFRLILAKLKPDADPVWSLLYLTYPAVVLFSRTVMSDLLAATMVLLAFYFLLLRNRYSFGAGLALGFACFVRYSNAVLVPILFLLVILYSRQKFRASLLFLIGLLPFAALIAGYNTYAFGGPFCFPMYLTGRFSWAYFPRDLWFYTKNLLLLYPLMLFSPLVVGKTRGLLLGLPAYAVFIAYSFFSYIHVVPSLAQRLTVGMRYLLPAVPFFILAWVIALDSFSRRTRPLSSLKYVIVGAMFVLSVCIQYRHQCYLKVQNHYRALLYKSVPKSALIVCNKDISELINYAWGWRDYREFAVFNAPVPLRRTIETRDTVYAGLLQKPGQTSFVELTVFESLLFLYPERQPVLTTQEPYILRIFLLKPIPLPDQTVGDSVGTAPPKRIPSRRKSRRR</sequence>
<feature type="transmembrane region" description="Helical" evidence="9">
    <location>
        <begin position="254"/>
        <end position="275"/>
    </location>
</feature>
<feature type="transmembrane region" description="Helical" evidence="9">
    <location>
        <begin position="314"/>
        <end position="332"/>
    </location>
</feature>
<accession>A0A235BXG7</accession>
<dbReference type="GO" id="GO:0016763">
    <property type="term" value="F:pentosyltransferase activity"/>
    <property type="evidence" value="ECO:0007669"/>
    <property type="project" value="TreeGrafter"/>
</dbReference>
<comment type="subcellular location">
    <subcellularLocation>
        <location evidence="1">Cell membrane</location>
        <topology evidence="1">Multi-pass membrane protein</topology>
    </subcellularLocation>
</comment>
<evidence type="ECO:0000256" key="8">
    <source>
        <dbReference type="SAM" id="MobiDB-lite"/>
    </source>
</evidence>
<evidence type="ECO:0000256" key="9">
    <source>
        <dbReference type="SAM" id="Phobius"/>
    </source>
</evidence>
<protein>
    <recommendedName>
        <fullName evidence="12">Glycosyltransferase RgtA/B/C/D-like domain-containing protein</fullName>
    </recommendedName>
</protein>
<dbReference type="EMBL" id="NOZP01000048">
    <property type="protein sequence ID" value="OYD16487.1"/>
    <property type="molecule type" value="Genomic_DNA"/>
</dbReference>
<feature type="transmembrane region" description="Helical" evidence="9">
    <location>
        <begin position="94"/>
        <end position="118"/>
    </location>
</feature>